<sequence>MGVWAGELLGLELPQKGKRLLVVVETDGCFADGVSVATGCWLGRRTMRLLDYGRVAATFVDTQSLRGMRLAPRPGLREQVQQGRRLGQRRWDAYMEAYQELSADELFRLEWERSLDWVGELVGKPSQRAVCAGCGEEVLNGREVRGEGLVLCRACAGVPPYQPAGRPPGVQ</sequence>
<gene>
    <name evidence="2" type="ORF">Mgrana_01057</name>
</gene>
<dbReference type="Proteomes" id="UP000266178">
    <property type="component" value="Unassembled WGS sequence"/>
</dbReference>
<dbReference type="SUPFAM" id="SSF143555">
    <property type="entry name" value="FwdE-like"/>
    <property type="match status" value="1"/>
</dbReference>
<dbReference type="InterPro" id="IPR003814">
    <property type="entry name" value="FmdEsu_dom"/>
</dbReference>
<accession>A0A399FA40</accession>
<dbReference type="AlphaFoldDB" id="A0A399FA40"/>
<name>A0A399FA40_9DEIN</name>
<protein>
    <submittedName>
        <fullName evidence="2">FmdE, Molybdenum formylmethanofuran dehydrogenase operon</fullName>
    </submittedName>
</protein>
<evidence type="ECO:0000313" key="2">
    <source>
        <dbReference type="EMBL" id="RIH93098.1"/>
    </source>
</evidence>
<dbReference type="InterPro" id="IPR053194">
    <property type="entry name" value="tRNA_methyltr_O"/>
</dbReference>
<proteinExistence type="predicted"/>
<feature type="domain" description="Formylmethanofuran dehydrogenase subunit E" evidence="1">
    <location>
        <begin position="1"/>
        <end position="107"/>
    </location>
</feature>
<dbReference type="PANTHER" id="PTHR39418:SF1">
    <property type="entry name" value="DEHYDROGENASE"/>
    <property type="match status" value="1"/>
</dbReference>
<evidence type="ECO:0000313" key="3">
    <source>
        <dbReference type="Proteomes" id="UP000266178"/>
    </source>
</evidence>
<evidence type="ECO:0000259" key="1">
    <source>
        <dbReference type="Pfam" id="PF02663"/>
    </source>
</evidence>
<dbReference type="PANTHER" id="PTHR39418">
    <property type="entry name" value="DEHYDROGENASE-RELATED"/>
    <property type="match status" value="1"/>
</dbReference>
<keyword evidence="3" id="KW-1185">Reference proteome</keyword>
<reference evidence="2 3" key="1">
    <citation type="submission" date="2018-08" db="EMBL/GenBank/DDBJ databases">
        <title>Meiothermus granaticius genome AF-68 sequencing project.</title>
        <authorList>
            <person name="Da Costa M.S."/>
            <person name="Albuquerque L."/>
            <person name="Raposo P."/>
            <person name="Froufe H.J.C."/>
            <person name="Barroso C.S."/>
            <person name="Egas C."/>
        </authorList>
    </citation>
    <scope>NUCLEOTIDE SEQUENCE [LARGE SCALE GENOMIC DNA]</scope>
    <source>
        <strain evidence="2 3">AF-68</strain>
    </source>
</reference>
<dbReference type="Pfam" id="PF02663">
    <property type="entry name" value="FmdE"/>
    <property type="match status" value="1"/>
</dbReference>
<dbReference type="EMBL" id="QWLB01000010">
    <property type="protein sequence ID" value="RIH93098.1"/>
    <property type="molecule type" value="Genomic_DNA"/>
</dbReference>
<dbReference type="Gene3D" id="3.30.1330.130">
    <property type="match status" value="1"/>
</dbReference>
<organism evidence="2 3">
    <name type="scientific">Meiothermus granaticius NBRC 107808</name>
    <dbReference type="NCBI Taxonomy" id="1227551"/>
    <lineage>
        <taxon>Bacteria</taxon>
        <taxon>Thermotogati</taxon>
        <taxon>Deinococcota</taxon>
        <taxon>Deinococci</taxon>
        <taxon>Thermales</taxon>
        <taxon>Thermaceae</taxon>
        <taxon>Meiothermus</taxon>
    </lineage>
</organism>
<comment type="caution">
    <text evidence="2">The sequence shown here is derived from an EMBL/GenBank/DDBJ whole genome shotgun (WGS) entry which is preliminary data.</text>
</comment>